<evidence type="ECO:0000313" key="3">
    <source>
        <dbReference type="Proteomes" id="UP000664857"/>
    </source>
</evidence>
<dbReference type="Pfam" id="PF08139">
    <property type="entry name" value="LPAM_1"/>
    <property type="match status" value="1"/>
</dbReference>
<reference evidence="2 3" key="1">
    <citation type="submission" date="2021-03" db="EMBL/GenBank/DDBJ databases">
        <title>Enterococcal diversity collection.</title>
        <authorList>
            <person name="Gilmore M.S."/>
            <person name="Schwartzman J."/>
            <person name="Van Tyne D."/>
            <person name="Martin M."/>
            <person name="Earl A.M."/>
            <person name="Manson A.L."/>
            <person name="Straub T."/>
            <person name="Salamzade R."/>
            <person name="Saavedra J."/>
            <person name="Lebreton F."/>
            <person name="Prichula J."/>
            <person name="Schaufler K."/>
            <person name="Gaca A."/>
            <person name="Sgardioli B."/>
            <person name="Wagenaar J."/>
            <person name="Strong T."/>
        </authorList>
    </citation>
    <scope>NUCLEOTIDE SEQUENCE [LARGE SCALE GENOMIC DNA]</scope>
    <source>
        <strain evidence="2 3">DIV0080</strain>
    </source>
</reference>
<protein>
    <submittedName>
        <fullName evidence="2">Membrane lipoprotein lipid attachment site-containing protein</fullName>
    </submittedName>
</protein>
<evidence type="ECO:0000313" key="2">
    <source>
        <dbReference type="EMBL" id="MBO0477984.1"/>
    </source>
</evidence>
<organism evidence="2 3">
    <name type="scientific">Candidatus Vagococcus giribetii</name>
    <dbReference type="NCBI Taxonomy" id="2230876"/>
    <lineage>
        <taxon>Bacteria</taxon>
        <taxon>Bacillati</taxon>
        <taxon>Bacillota</taxon>
        <taxon>Bacilli</taxon>
        <taxon>Lactobacillales</taxon>
        <taxon>Enterococcaceae</taxon>
        <taxon>Vagococcus</taxon>
    </lineage>
</organism>
<accession>A0ABS3HW51</accession>
<keyword evidence="2" id="KW-0449">Lipoprotein</keyword>
<keyword evidence="1" id="KW-0732">Signal</keyword>
<dbReference type="InterPro" id="IPR012640">
    <property type="entry name" value="Membr_lipoprot_lipid_attach_CS"/>
</dbReference>
<dbReference type="EMBL" id="JAFLVX010000048">
    <property type="protein sequence ID" value="MBO0477984.1"/>
    <property type="molecule type" value="Genomic_DNA"/>
</dbReference>
<proteinExistence type="predicted"/>
<dbReference type="Proteomes" id="UP000664857">
    <property type="component" value="Unassembled WGS sequence"/>
</dbReference>
<comment type="caution">
    <text evidence="2">The sequence shown here is derived from an EMBL/GenBank/DDBJ whole genome shotgun (WGS) entry which is preliminary data.</text>
</comment>
<dbReference type="RefSeq" id="WP_206968450.1">
    <property type="nucleotide sequence ID" value="NZ_JAFLVX010000048.1"/>
</dbReference>
<name>A0ABS3HW51_9ENTE</name>
<sequence>MKKIFSTIVLLLVLAGGGYFIYTEFVKAKTPDVVAVDTGTITVDQIDQKEFEKLDKETKELIKKYEYVETVGSFDELNGMKQEDGSYIVPKYGDKKLYLISAAKQKEGQVVAIFSDKEKN</sequence>
<evidence type="ECO:0000256" key="1">
    <source>
        <dbReference type="ARBA" id="ARBA00022729"/>
    </source>
</evidence>
<keyword evidence="3" id="KW-1185">Reference proteome</keyword>
<gene>
    <name evidence="2" type="ORF">DOK76_13000</name>
</gene>